<feature type="transmembrane region" description="Helical" evidence="7">
    <location>
        <begin position="142"/>
        <end position="160"/>
    </location>
</feature>
<feature type="transmembrane region" description="Helical" evidence="7">
    <location>
        <begin position="16"/>
        <end position="37"/>
    </location>
</feature>
<feature type="transmembrane region" description="Helical" evidence="7">
    <location>
        <begin position="240"/>
        <end position="264"/>
    </location>
</feature>
<evidence type="ECO:0000256" key="4">
    <source>
        <dbReference type="ARBA" id="ARBA00022692"/>
    </source>
</evidence>
<feature type="transmembrane region" description="Helical" evidence="7">
    <location>
        <begin position="80"/>
        <end position="99"/>
    </location>
</feature>
<keyword evidence="2 7" id="KW-0813">Transport</keyword>
<evidence type="ECO:0000256" key="1">
    <source>
        <dbReference type="ARBA" id="ARBA00004651"/>
    </source>
</evidence>
<protein>
    <submittedName>
        <fullName evidence="9">Carbohydrate ABC transporter permease</fullName>
    </submittedName>
</protein>
<organism evidence="9 10">
    <name type="scientific">Microbacterium candidum</name>
    <dbReference type="NCBI Taxonomy" id="3041922"/>
    <lineage>
        <taxon>Bacteria</taxon>
        <taxon>Bacillati</taxon>
        <taxon>Actinomycetota</taxon>
        <taxon>Actinomycetes</taxon>
        <taxon>Micrococcales</taxon>
        <taxon>Microbacteriaceae</taxon>
        <taxon>Microbacterium</taxon>
    </lineage>
</organism>
<evidence type="ECO:0000256" key="3">
    <source>
        <dbReference type="ARBA" id="ARBA00022475"/>
    </source>
</evidence>
<dbReference type="RefSeq" id="WP_286287395.1">
    <property type="nucleotide sequence ID" value="NZ_JASXSZ010000001.1"/>
</dbReference>
<keyword evidence="3" id="KW-1003">Cell membrane</keyword>
<comment type="similarity">
    <text evidence="7">Belongs to the binding-protein-dependent transport system permease family.</text>
</comment>
<keyword evidence="6 7" id="KW-0472">Membrane</keyword>
<dbReference type="Pfam" id="PF00528">
    <property type="entry name" value="BPD_transp_1"/>
    <property type="match status" value="1"/>
</dbReference>
<evidence type="ECO:0000256" key="6">
    <source>
        <dbReference type="ARBA" id="ARBA00023136"/>
    </source>
</evidence>
<name>A0ABT7MW98_9MICO</name>
<dbReference type="PANTHER" id="PTHR43744:SF12">
    <property type="entry name" value="ABC TRANSPORTER PERMEASE PROTEIN MG189-RELATED"/>
    <property type="match status" value="1"/>
</dbReference>
<dbReference type="PANTHER" id="PTHR43744">
    <property type="entry name" value="ABC TRANSPORTER PERMEASE PROTEIN MG189-RELATED-RELATED"/>
    <property type="match status" value="1"/>
</dbReference>
<comment type="subcellular location">
    <subcellularLocation>
        <location evidence="1 7">Cell membrane</location>
        <topology evidence="1 7">Multi-pass membrane protein</topology>
    </subcellularLocation>
</comment>
<dbReference type="Proteomes" id="UP001235064">
    <property type="component" value="Unassembled WGS sequence"/>
</dbReference>
<proteinExistence type="inferred from homology"/>
<dbReference type="SUPFAM" id="SSF161098">
    <property type="entry name" value="MetI-like"/>
    <property type="match status" value="1"/>
</dbReference>
<evidence type="ECO:0000313" key="9">
    <source>
        <dbReference type="EMBL" id="MDL9978727.1"/>
    </source>
</evidence>
<reference evidence="9 10" key="1">
    <citation type="submission" date="2023-06" db="EMBL/GenBank/DDBJ databases">
        <title>Microbacterium sp. nov., isolated from a waste landfill.</title>
        <authorList>
            <person name="Wen W."/>
        </authorList>
    </citation>
    <scope>NUCLEOTIDE SEQUENCE [LARGE SCALE GENOMIC DNA]</scope>
    <source>
        <strain evidence="9 10">ASV49</strain>
    </source>
</reference>
<dbReference type="InterPro" id="IPR000515">
    <property type="entry name" value="MetI-like"/>
</dbReference>
<accession>A0ABT7MW98</accession>
<keyword evidence="10" id="KW-1185">Reference proteome</keyword>
<evidence type="ECO:0000256" key="2">
    <source>
        <dbReference type="ARBA" id="ARBA00022448"/>
    </source>
</evidence>
<gene>
    <name evidence="9" type="ORF">QSV35_05255</name>
</gene>
<keyword evidence="4 7" id="KW-0812">Transmembrane</keyword>
<comment type="caution">
    <text evidence="9">The sequence shown here is derived from an EMBL/GenBank/DDBJ whole genome shotgun (WGS) entry which is preliminary data.</text>
</comment>
<evidence type="ECO:0000259" key="8">
    <source>
        <dbReference type="PROSITE" id="PS50928"/>
    </source>
</evidence>
<dbReference type="Gene3D" id="1.10.3720.10">
    <property type="entry name" value="MetI-like"/>
    <property type="match status" value="1"/>
</dbReference>
<sequence>MADGPRRTRRPAAGRAINYLLALLVAILYLFPLLYLLNTALKDDAQFFANPNGLVTVPNWANFPDAWNQGNFGAYMINSVIYAGGAAVIGTVVSLFIGFPLARGYMKRPGVWNVMLVLILFLPNAIITQFQLLLRTGLYDTRIGYVLIMSVAVGIGPILLRGYAKSIPIEIDEAAALDGVGYLRYLTTFVIPMARPALVTVFILQAISVWNEIILATVLLPDPDKAPVTLGLYAFQGQYTSHWGLLAAATMIVAGPLVAAYIFLQRYLVSGVLGGAVKG</sequence>
<feature type="transmembrane region" description="Helical" evidence="7">
    <location>
        <begin position="197"/>
        <end position="220"/>
    </location>
</feature>
<dbReference type="EMBL" id="JASXSZ010000001">
    <property type="protein sequence ID" value="MDL9978727.1"/>
    <property type="molecule type" value="Genomic_DNA"/>
</dbReference>
<dbReference type="InterPro" id="IPR035906">
    <property type="entry name" value="MetI-like_sf"/>
</dbReference>
<keyword evidence="5 7" id="KW-1133">Transmembrane helix</keyword>
<dbReference type="CDD" id="cd06261">
    <property type="entry name" value="TM_PBP2"/>
    <property type="match status" value="1"/>
</dbReference>
<evidence type="ECO:0000256" key="5">
    <source>
        <dbReference type="ARBA" id="ARBA00022989"/>
    </source>
</evidence>
<feature type="transmembrane region" description="Helical" evidence="7">
    <location>
        <begin position="111"/>
        <end position="130"/>
    </location>
</feature>
<feature type="domain" description="ABC transmembrane type-1" evidence="8">
    <location>
        <begin position="76"/>
        <end position="264"/>
    </location>
</feature>
<evidence type="ECO:0000313" key="10">
    <source>
        <dbReference type="Proteomes" id="UP001235064"/>
    </source>
</evidence>
<dbReference type="PROSITE" id="PS50928">
    <property type="entry name" value="ABC_TM1"/>
    <property type="match status" value="1"/>
</dbReference>
<evidence type="ECO:0000256" key="7">
    <source>
        <dbReference type="RuleBase" id="RU363032"/>
    </source>
</evidence>